<dbReference type="PANTHER" id="PTHR37984">
    <property type="entry name" value="PROTEIN CBG26694"/>
    <property type="match status" value="1"/>
</dbReference>
<organism evidence="2 3">
    <name type="scientific">Actinia tenebrosa</name>
    <name type="common">Australian red waratah sea anemone</name>
    <dbReference type="NCBI Taxonomy" id="6105"/>
    <lineage>
        <taxon>Eukaryota</taxon>
        <taxon>Metazoa</taxon>
        <taxon>Cnidaria</taxon>
        <taxon>Anthozoa</taxon>
        <taxon>Hexacorallia</taxon>
        <taxon>Actiniaria</taxon>
        <taxon>Actiniidae</taxon>
        <taxon>Actinia</taxon>
    </lineage>
</organism>
<evidence type="ECO:0000256" key="1">
    <source>
        <dbReference type="SAM" id="MobiDB-lite"/>
    </source>
</evidence>
<gene>
    <name evidence="3" type="primary">LOC116294667</name>
</gene>
<dbReference type="GeneID" id="116294667"/>
<evidence type="ECO:0000313" key="3">
    <source>
        <dbReference type="RefSeq" id="XP_031558173.1"/>
    </source>
</evidence>
<dbReference type="InterPro" id="IPR050951">
    <property type="entry name" value="Retrovirus_Pol_polyprotein"/>
</dbReference>
<dbReference type="InterPro" id="IPR036397">
    <property type="entry name" value="RNaseH_sf"/>
</dbReference>
<feature type="region of interest" description="Disordered" evidence="1">
    <location>
        <begin position="134"/>
        <end position="246"/>
    </location>
</feature>
<feature type="compositionally biased region" description="Basic and acidic residues" evidence="1">
    <location>
        <begin position="233"/>
        <end position="246"/>
    </location>
</feature>
<protein>
    <submittedName>
        <fullName evidence="3">Uncharacterized protein LOC116294667</fullName>
    </submittedName>
</protein>
<proteinExistence type="predicted"/>
<dbReference type="GO" id="GO:0003676">
    <property type="term" value="F:nucleic acid binding"/>
    <property type="evidence" value="ECO:0007669"/>
    <property type="project" value="InterPro"/>
</dbReference>
<dbReference type="AlphaFoldDB" id="A0A6P8HSJ2"/>
<keyword evidence="2" id="KW-1185">Reference proteome</keyword>
<reference evidence="3" key="1">
    <citation type="submission" date="2025-08" db="UniProtKB">
        <authorList>
            <consortium name="RefSeq"/>
        </authorList>
    </citation>
    <scope>IDENTIFICATION</scope>
    <source>
        <tissue evidence="3">Tentacle</tissue>
    </source>
</reference>
<evidence type="ECO:0000313" key="2">
    <source>
        <dbReference type="Proteomes" id="UP000515163"/>
    </source>
</evidence>
<dbReference type="Gene3D" id="3.30.420.10">
    <property type="entry name" value="Ribonuclease H-like superfamily/Ribonuclease H"/>
    <property type="match status" value="1"/>
</dbReference>
<sequence>MAERYVRYFKSQLKKMEKGEGTLQDKVSRILLTYRCTPHATTTESPAYLLMRRQLRTRFSSLRPSLDSQKDAETFEQNTSCLPKFAVGDKVYVLNLRAVPRWLPGIVIEVLQRSYYVHVDGQPVWKRHEDQLRPRSMQCKSEGSIPTPPTVVPVLERHPGVTPTGTAPQRLPETPSRTEESTNGPPETNRRSAESTSQTPQVNPHVAASTPKATEPKPTVATAPTASVPRRNPPRERKPPSRYGWE</sequence>
<dbReference type="InParanoid" id="A0A6P8HSJ2"/>
<accession>A0A6P8HSJ2</accession>
<dbReference type="RefSeq" id="XP_031558173.1">
    <property type="nucleotide sequence ID" value="XM_031702313.1"/>
</dbReference>
<dbReference type="PANTHER" id="PTHR37984:SF13">
    <property type="entry name" value="RIBONUCLEASE H"/>
    <property type="match status" value="1"/>
</dbReference>
<dbReference type="KEGG" id="aten:116294667"/>
<name>A0A6P8HSJ2_ACTTE</name>
<dbReference type="Proteomes" id="UP000515163">
    <property type="component" value="Unplaced"/>
</dbReference>
<dbReference type="OrthoDB" id="5965795at2759"/>